<comment type="subcellular location">
    <subcellularLocation>
        <location evidence="1">Secreted</location>
    </subcellularLocation>
</comment>
<dbReference type="HOGENOM" id="CLU_030024_2_0_9"/>
<dbReference type="InterPro" id="IPR011330">
    <property type="entry name" value="Glyco_hydro/deAcase_b/a-brl"/>
</dbReference>
<comment type="caution">
    <text evidence="5">The sequence shown here is derived from an EMBL/GenBank/DDBJ whole genome shotgun (WGS) entry which is preliminary data.</text>
</comment>
<feature type="domain" description="NodB homology" evidence="4">
    <location>
        <begin position="143"/>
        <end position="305"/>
    </location>
</feature>
<dbReference type="PANTHER" id="PTHR34216">
    <property type="match status" value="1"/>
</dbReference>
<dbReference type="Proteomes" id="UP000002814">
    <property type="component" value="Unassembled WGS sequence"/>
</dbReference>
<dbReference type="PANTHER" id="PTHR34216:SF3">
    <property type="entry name" value="POLY-BETA-1,6-N-ACETYL-D-GLUCOSAMINE N-DEACETYLASE"/>
    <property type="match status" value="1"/>
</dbReference>
<organism evidence="5 6">
    <name type="scientific">Streptococcus australis ATCC 700641</name>
    <dbReference type="NCBI Taxonomy" id="888833"/>
    <lineage>
        <taxon>Bacteria</taxon>
        <taxon>Bacillati</taxon>
        <taxon>Bacillota</taxon>
        <taxon>Bacilli</taxon>
        <taxon>Lactobacillales</taxon>
        <taxon>Streptococcaceae</taxon>
        <taxon>Streptococcus</taxon>
    </lineage>
</organism>
<evidence type="ECO:0000256" key="2">
    <source>
        <dbReference type="ARBA" id="ARBA00022729"/>
    </source>
</evidence>
<dbReference type="Pfam" id="PF01522">
    <property type="entry name" value="Polysacc_deac_1"/>
    <property type="match status" value="1"/>
</dbReference>
<keyword evidence="3" id="KW-0812">Transmembrane</keyword>
<dbReference type="Gene3D" id="3.20.20.370">
    <property type="entry name" value="Glycoside hydrolase/deacetylase"/>
    <property type="match status" value="1"/>
</dbReference>
<keyword evidence="2" id="KW-0732">Signal</keyword>
<gene>
    <name evidence="5" type="ORF">HMPREF9421_1108</name>
</gene>
<accession>E7SC49</accession>
<dbReference type="GeneID" id="93922087"/>
<evidence type="ECO:0000313" key="6">
    <source>
        <dbReference type="Proteomes" id="UP000002814"/>
    </source>
</evidence>
<dbReference type="GO" id="GO:0016810">
    <property type="term" value="F:hydrolase activity, acting on carbon-nitrogen (but not peptide) bonds"/>
    <property type="evidence" value="ECO:0007669"/>
    <property type="project" value="InterPro"/>
</dbReference>
<dbReference type="InterPro" id="IPR051398">
    <property type="entry name" value="Polysacch_Deacetylase"/>
</dbReference>
<dbReference type="GO" id="GO:0005576">
    <property type="term" value="C:extracellular region"/>
    <property type="evidence" value="ECO:0007669"/>
    <property type="project" value="UniProtKB-SubCell"/>
</dbReference>
<dbReference type="AlphaFoldDB" id="E7SC49"/>
<dbReference type="InterPro" id="IPR002509">
    <property type="entry name" value="NODB_dom"/>
</dbReference>
<feature type="transmembrane region" description="Helical" evidence="3">
    <location>
        <begin position="21"/>
        <end position="43"/>
    </location>
</feature>
<dbReference type="RefSeq" id="WP_006596015.1">
    <property type="nucleotide sequence ID" value="NZ_AFUD01000047.1"/>
</dbReference>
<keyword evidence="3" id="KW-0472">Membrane</keyword>
<keyword evidence="6" id="KW-1185">Reference proteome</keyword>
<dbReference type="EMBL" id="AEQR01000019">
    <property type="protein sequence ID" value="EFV99000.1"/>
    <property type="molecule type" value="Genomic_DNA"/>
</dbReference>
<dbReference type="SUPFAM" id="SSF88713">
    <property type="entry name" value="Glycoside hydrolase/deacetylase"/>
    <property type="match status" value="1"/>
</dbReference>
<evidence type="ECO:0000313" key="5">
    <source>
        <dbReference type="EMBL" id="EFV99000.1"/>
    </source>
</evidence>
<dbReference type="GO" id="GO:0005975">
    <property type="term" value="P:carbohydrate metabolic process"/>
    <property type="evidence" value="ECO:0007669"/>
    <property type="project" value="InterPro"/>
</dbReference>
<dbReference type="eggNOG" id="COG0726">
    <property type="taxonomic scope" value="Bacteria"/>
</dbReference>
<name>E7SC49_9STRE</name>
<proteinExistence type="predicted"/>
<evidence type="ECO:0000259" key="4">
    <source>
        <dbReference type="PROSITE" id="PS51677"/>
    </source>
</evidence>
<keyword evidence="3" id="KW-1133">Transmembrane helix</keyword>
<protein>
    <submittedName>
        <fullName evidence="5">Polysaccharide deacetylase</fullName>
    </submittedName>
</protein>
<evidence type="ECO:0000256" key="1">
    <source>
        <dbReference type="ARBA" id="ARBA00004613"/>
    </source>
</evidence>
<dbReference type="PROSITE" id="PS51677">
    <property type="entry name" value="NODB"/>
    <property type="match status" value="1"/>
</dbReference>
<evidence type="ECO:0000256" key="3">
    <source>
        <dbReference type="SAM" id="Phobius"/>
    </source>
</evidence>
<reference evidence="5 6" key="1">
    <citation type="submission" date="2010-12" db="EMBL/GenBank/DDBJ databases">
        <authorList>
            <person name="Muzny D."/>
            <person name="Qin X."/>
            <person name="Deng J."/>
            <person name="Jiang H."/>
            <person name="Liu Y."/>
            <person name="Qu J."/>
            <person name="Song X.-Z."/>
            <person name="Zhang L."/>
            <person name="Thornton R."/>
            <person name="Coyle M."/>
            <person name="Francisco L."/>
            <person name="Jackson L."/>
            <person name="Javaid M."/>
            <person name="Korchina V."/>
            <person name="Kovar C."/>
            <person name="Mata R."/>
            <person name="Mathew T."/>
            <person name="Ngo R."/>
            <person name="Nguyen L."/>
            <person name="Nguyen N."/>
            <person name="Okwuonu G."/>
            <person name="Ongeri F."/>
            <person name="Pham C."/>
            <person name="Simmons D."/>
            <person name="Wilczek-Boney K."/>
            <person name="Hale W."/>
            <person name="Jakkamsetti A."/>
            <person name="Pham P."/>
            <person name="Ruth R."/>
            <person name="San Lucas F."/>
            <person name="Warren J."/>
            <person name="Zhang J."/>
            <person name="Zhao Z."/>
            <person name="Zhou C."/>
            <person name="Zhu D."/>
            <person name="Lee S."/>
            <person name="Bess C."/>
            <person name="Blankenburg K."/>
            <person name="Forbes L."/>
            <person name="Fu Q."/>
            <person name="Gubbala S."/>
            <person name="Hirani K."/>
            <person name="Jayaseelan J.C."/>
            <person name="Lara F."/>
            <person name="Munidasa M."/>
            <person name="Palculict T."/>
            <person name="Patil S."/>
            <person name="Pu L.-L."/>
            <person name="Saada N."/>
            <person name="Tang L."/>
            <person name="Weissenberger G."/>
            <person name="Zhu Y."/>
            <person name="Hemphill L."/>
            <person name="Shang Y."/>
            <person name="Youmans B."/>
            <person name="Ayvaz T."/>
            <person name="Ross M."/>
            <person name="Santibanez J."/>
            <person name="Aqrawi P."/>
            <person name="Gross S."/>
            <person name="Joshi V."/>
            <person name="Fowler G."/>
            <person name="Nazareth L."/>
            <person name="Reid J."/>
            <person name="Worley K."/>
            <person name="Petrosino J."/>
            <person name="Highlander S."/>
            <person name="Gibbs R."/>
        </authorList>
    </citation>
    <scope>NUCLEOTIDE SEQUENCE [LARGE SCALE GENOMIC DNA]</scope>
    <source>
        <strain evidence="5 6">ATCC 700641</strain>
    </source>
</reference>
<sequence length="305" mass="34508">MIKNKKGVTMNHRKRRVPKKIRLLLILNAFLLFCIFILGFLLLNRVATTPVADKQEIKTSQTMKQQRATTKWVKQDQHVKIPILMYHAVHTMAPSEEANANLIVAPETFESHLKALKEAGYYTLTPEEAYRALTKNELPEGGKVVWLTFDDGIADFYTIVYPLLKKYQMTATNNIITSFSDEERPSVLTFDQIKEMKAQGITFESHTVSHPDLAQSDSSRQESELATSKQVLDKKLHQTTTTIVYPAGRYSDVTMELAKNNGYKMGLTTNNGLASLDDGLYSLKRLRILPTTTAENLLAEMQPNP</sequence>
<dbReference type="CDD" id="cd10918">
    <property type="entry name" value="CE4_NodB_like_5s_6s"/>
    <property type="match status" value="1"/>
</dbReference>